<protein>
    <submittedName>
        <fullName evidence="2">Putative membrane protein YgcG</fullName>
    </submittedName>
</protein>
<organism evidence="2 3">
    <name type="scientific">Saccharopolyspora phatthalungensis</name>
    <dbReference type="NCBI Taxonomy" id="664693"/>
    <lineage>
        <taxon>Bacteria</taxon>
        <taxon>Bacillati</taxon>
        <taxon>Actinomycetota</taxon>
        <taxon>Actinomycetes</taxon>
        <taxon>Pseudonocardiales</taxon>
        <taxon>Pseudonocardiaceae</taxon>
        <taxon>Saccharopolyspora</taxon>
    </lineage>
</organism>
<evidence type="ECO:0000256" key="1">
    <source>
        <dbReference type="SAM" id="MobiDB-lite"/>
    </source>
</evidence>
<evidence type="ECO:0000313" key="3">
    <source>
        <dbReference type="Proteomes" id="UP000584374"/>
    </source>
</evidence>
<sequence>MPDPNVPGAPITAFDRGQYEKLIKAIDSVDHSLSQQFLKPGVDIRLDGTLGSRMHVGDQAWSAVTDFINSAKEFGSSVDKVNRQYSNDWRGFIDALNKAKDVFEETNDLANFSADKFVNEYPDIAGSAGAGGYSSYGGGAGGGGSSTYGGGDTGAGGGGGGPAGA</sequence>
<feature type="region of interest" description="Disordered" evidence="1">
    <location>
        <begin position="144"/>
        <end position="165"/>
    </location>
</feature>
<evidence type="ECO:0000313" key="2">
    <source>
        <dbReference type="EMBL" id="MBB5152471.1"/>
    </source>
</evidence>
<keyword evidence="3" id="KW-1185">Reference proteome</keyword>
<dbReference type="AlphaFoldDB" id="A0A840PZ38"/>
<name>A0A840PZ38_9PSEU</name>
<gene>
    <name evidence="2" type="ORF">BJ970_000005</name>
</gene>
<dbReference type="RefSeq" id="WP_184721853.1">
    <property type="nucleotide sequence ID" value="NZ_JACHIW010000001.1"/>
</dbReference>
<reference evidence="2 3" key="1">
    <citation type="submission" date="2020-08" db="EMBL/GenBank/DDBJ databases">
        <title>Sequencing the genomes of 1000 actinobacteria strains.</title>
        <authorList>
            <person name="Klenk H.-P."/>
        </authorList>
    </citation>
    <scope>NUCLEOTIDE SEQUENCE [LARGE SCALE GENOMIC DNA]</scope>
    <source>
        <strain evidence="2 3">DSM 45584</strain>
    </source>
</reference>
<proteinExistence type="predicted"/>
<accession>A0A840PZ38</accession>
<comment type="caution">
    <text evidence="2">The sequence shown here is derived from an EMBL/GenBank/DDBJ whole genome shotgun (WGS) entry which is preliminary data.</text>
</comment>
<dbReference type="EMBL" id="JACHIW010000001">
    <property type="protein sequence ID" value="MBB5152471.1"/>
    <property type="molecule type" value="Genomic_DNA"/>
</dbReference>
<dbReference type="Proteomes" id="UP000584374">
    <property type="component" value="Unassembled WGS sequence"/>
</dbReference>